<sequence length="78" mass="9021">MWLHSFFIYWFINSYIDVKSIIAGLRWPRAIYTGFLVLCRLGPGDQATLTYIESARLGFVLLFPLFSLQQLLGTLFLS</sequence>
<proteinExistence type="predicted"/>
<protein>
    <submittedName>
        <fullName evidence="1">Uncharacterized protein</fullName>
    </submittedName>
</protein>
<evidence type="ECO:0000313" key="1">
    <source>
        <dbReference type="EMBL" id="JAD78680.1"/>
    </source>
</evidence>
<reference evidence="1" key="1">
    <citation type="submission" date="2014-09" db="EMBL/GenBank/DDBJ databases">
        <authorList>
            <person name="Magalhaes I.L.F."/>
            <person name="Oliveira U."/>
            <person name="Santos F.R."/>
            <person name="Vidigal T.H.D.A."/>
            <person name="Brescovit A.D."/>
            <person name="Santos A.J."/>
        </authorList>
    </citation>
    <scope>NUCLEOTIDE SEQUENCE</scope>
    <source>
        <tissue evidence="1">Shoot tissue taken approximately 20 cm above the soil surface</tissue>
    </source>
</reference>
<organism evidence="1">
    <name type="scientific">Arundo donax</name>
    <name type="common">Giant reed</name>
    <name type="synonym">Donax arundinaceus</name>
    <dbReference type="NCBI Taxonomy" id="35708"/>
    <lineage>
        <taxon>Eukaryota</taxon>
        <taxon>Viridiplantae</taxon>
        <taxon>Streptophyta</taxon>
        <taxon>Embryophyta</taxon>
        <taxon>Tracheophyta</taxon>
        <taxon>Spermatophyta</taxon>
        <taxon>Magnoliopsida</taxon>
        <taxon>Liliopsida</taxon>
        <taxon>Poales</taxon>
        <taxon>Poaceae</taxon>
        <taxon>PACMAD clade</taxon>
        <taxon>Arundinoideae</taxon>
        <taxon>Arundineae</taxon>
        <taxon>Arundo</taxon>
    </lineage>
</organism>
<dbReference type="EMBL" id="GBRH01219215">
    <property type="protein sequence ID" value="JAD78680.1"/>
    <property type="molecule type" value="Transcribed_RNA"/>
</dbReference>
<reference evidence="1" key="2">
    <citation type="journal article" date="2015" name="Data Brief">
        <title>Shoot transcriptome of the giant reed, Arundo donax.</title>
        <authorList>
            <person name="Barrero R.A."/>
            <person name="Guerrero F.D."/>
            <person name="Moolhuijzen P."/>
            <person name="Goolsby J.A."/>
            <person name="Tidwell J."/>
            <person name="Bellgard S.E."/>
            <person name="Bellgard M.I."/>
        </authorList>
    </citation>
    <scope>NUCLEOTIDE SEQUENCE</scope>
    <source>
        <tissue evidence="1">Shoot tissue taken approximately 20 cm above the soil surface</tissue>
    </source>
</reference>
<accession>A0A0A9CZ79</accession>
<name>A0A0A9CZ79_ARUDO</name>
<dbReference type="AlphaFoldDB" id="A0A0A9CZ79"/>